<evidence type="ECO:0000313" key="2">
    <source>
        <dbReference type="EMBL" id="OJJ08254.1"/>
    </source>
</evidence>
<feature type="non-terminal residue" evidence="2">
    <location>
        <position position="103"/>
    </location>
</feature>
<sequence length="103" mass="11922">VESAAWDRYKEEIISLYRESSLKDTMIKMDEKHGFQASKSQYRARLKAWKIGKHATADVWVFINGRLKKRTRAGKKTDVLLYGELQPPQKVAKEIARNVTVVD</sequence>
<dbReference type="Proteomes" id="UP000184073">
    <property type="component" value="Unassembled WGS sequence"/>
</dbReference>
<evidence type="ECO:0000313" key="3">
    <source>
        <dbReference type="Proteomes" id="UP000184073"/>
    </source>
</evidence>
<keyword evidence="3" id="KW-1185">Reference proteome</keyword>
<gene>
    <name evidence="2" type="ORF">ASPVEDRAFT_98164</name>
</gene>
<protein>
    <recommendedName>
        <fullName evidence="1">Clr5 domain-containing protein</fullName>
    </recommendedName>
</protein>
<dbReference type="AlphaFoldDB" id="A0A1L9Q3B4"/>
<dbReference type="PANTHER" id="PTHR38788:SF3">
    <property type="entry name" value="CLR5 DOMAIN-CONTAINING PROTEIN"/>
    <property type="match status" value="1"/>
</dbReference>
<proteinExistence type="predicted"/>
<organism evidence="2 3">
    <name type="scientific">Aspergillus versicolor CBS 583.65</name>
    <dbReference type="NCBI Taxonomy" id="1036611"/>
    <lineage>
        <taxon>Eukaryota</taxon>
        <taxon>Fungi</taxon>
        <taxon>Dikarya</taxon>
        <taxon>Ascomycota</taxon>
        <taxon>Pezizomycotina</taxon>
        <taxon>Eurotiomycetes</taxon>
        <taxon>Eurotiomycetidae</taxon>
        <taxon>Eurotiales</taxon>
        <taxon>Aspergillaceae</taxon>
        <taxon>Aspergillus</taxon>
        <taxon>Aspergillus subgen. Nidulantes</taxon>
    </lineage>
</organism>
<dbReference type="GeneID" id="63734301"/>
<dbReference type="EMBL" id="KV878139">
    <property type="protein sequence ID" value="OJJ08254.1"/>
    <property type="molecule type" value="Genomic_DNA"/>
</dbReference>
<feature type="non-terminal residue" evidence="2">
    <location>
        <position position="1"/>
    </location>
</feature>
<dbReference type="PANTHER" id="PTHR38788">
    <property type="entry name" value="CLR5 DOMAIN-CONTAINING PROTEIN"/>
    <property type="match status" value="1"/>
</dbReference>
<dbReference type="VEuPathDB" id="FungiDB:ASPVEDRAFT_98164"/>
<accession>A0A1L9Q3B4</accession>
<name>A0A1L9Q3B4_ASPVE</name>
<dbReference type="OrthoDB" id="194358at2759"/>
<evidence type="ECO:0000259" key="1">
    <source>
        <dbReference type="Pfam" id="PF14420"/>
    </source>
</evidence>
<dbReference type="RefSeq" id="XP_040674016.1">
    <property type="nucleotide sequence ID" value="XM_040818790.1"/>
</dbReference>
<reference evidence="3" key="1">
    <citation type="journal article" date="2017" name="Genome Biol.">
        <title>Comparative genomics reveals high biological diversity and specific adaptations in the industrially and medically important fungal genus Aspergillus.</title>
        <authorList>
            <person name="de Vries R.P."/>
            <person name="Riley R."/>
            <person name="Wiebenga A."/>
            <person name="Aguilar-Osorio G."/>
            <person name="Amillis S."/>
            <person name="Uchima C.A."/>
            <person name="Anderluh G."/>
            <person name="Asadollahi M."/>
            <person name="Askin M."/>
            <person name="Barry K."/>
            <person name="Battaglia E."/>
            <person name="Bayram O."/>
            <person name="Benocci T."/>
            <person name="Braus-Stromeyer S.A."/>
            <person name="Caldana C."/>
            <person name="Canovas D."/>
            <person name="Cerqueira G.C."/>
            <person name="Chen F."/>
            <person name="Chen W."/>
            <person name="Choi C."/>
            <person name="Clum A."/>
            <person name="Dos Santos R.A."/>
            <person name="Damasio A.R."/>
            <person name="Diallinas G."/>
            <person name="Emri T."/>
            <person name="Fekete E."/>
            <person name="Flipphi M."/>
            <person name="Freyberg S."/>
            <person name="Gallo A."/>
            <person name="Gournas C."/>
            <person name="Habgood R."/>
            <person name="Hainaut M."/>
            <person name="Harispe M.L."/>
            <person name="Henrissat B."/>
            <person name="Hilden K.S."/>
            <person name="Hope R."/>
            <person name="Hossain A."/>
            <person name="Karabika E."/>
            <person name="Karaffa L."/>
            <person name="Karanyi Z."/>
            <person name="Krasevec N."/>
            <person name="Kuo A."/>
            <person name="Kusch H."/>
            <person name="LaButti K."/>
            <person name="Lagendijk E.L."/>
            <person name="Lapidus A."/>
            <person name="Levasseur A."/>
            <person name="Lindquist E."/>
            <person name="Lipzen A."/>
            <person name="Logrieco A.F."/>
            <person name="MacCabe A."/>
            <person name="Maekelae M.R."/>
            <person name="Malavazi I."/>
            <person name="Melin P."/>
            <person name="Meyer V."/>
            <person name="Mielnichuk N."/>
            <person name="Miskei M."/>
            <person name="Molnar A.P."/>
            <person name="Mule G."/>
            <person name="Ngan C.Y."/>
            <person name="Orejas M."/>
            <person name="Orosz E."/>
            <person name="Ouedraogo J.P."/>
            <person name="Overkamp K.M."/>
            <person name="Park H.-S."/>
            <person name="Perrone G."/>
            <person name="Piumi F."/>
            <person name="Punt P.J."/>
            <person name="Ram A.F."/>
            <person name="Ramon A."/>
            <person name="Rauscher S."/>
            <person name="Record E."/>
            <person name="Riano-Pachon D.M."/>
            <person name="Robert V."/>
            <person name="Roehrig J."/>
            <person name="Ruller R."/>
            <person name="Salamov A."/>
            <person name="Salih N.S."/>
            <person name="Samson R.A."/>
            <person name="Sandor E."/>
            <person name="Sanguinetti M."/>
            <person name="Schuetze T."/>
            <person name="Sepcic K."/>
            <person name="Shelest E."/>
            <person name="Sherlock G."/>
            <person name="Sophianopoulou V."/>
            <person name="Squina F.M."/>
            <person name="Sun H."/>
            <person name="Susca A."/>
            <person name="Todd R.B."/>
            <person name="Tsang A."/>
            <person name="Unkles S.E."/>
            <person name="van de Wiele N."/>
            <person name="van Rossen-Uffink D."/>
            <person name="Oliveira J.V."/>
            <person name="Vesth T.C."/>
            <person name="Visser J."/>
            <person name="Yu J.-H."/>
            <person name="Zhou M."/>
            <person name="Andersen M.R."/>
            <person name="Archer D.B."/>
            <person name="Baker S.E."/>
            <person name="Benoit I."/>
            <person name="Brakhage A.A."/>
            <person name="Braus G.H."/>
            <person name="Fischer R."/>
            <person name="Frisvad J.C."/>
            <person name="Goldman G.H."/>
            <person name="Houbraken J."/>
            <person name="Oakley B."/>
            <person name="Pocsi I."/>
            <person name="Scazzocchio C."/>
            <person name="Seiboth B."/>
            <person name="vanKuyk P.A."/>
            <person name="Wortman J."/>
            <person name="Dyer P.S."/>
            <person name="Grigoriev I.V."/>
        </authorList>
    </citation>
    <scope>NUCLEOTIDE SEQUENCE [LARGE SCALE GENOMIC DNA]</scope>
    <source>
        <strain evidence="3">CBS 583.65</strain>
    </source>
</reference>
<dbReference type="InterPro" id="IPR025676">
    <property type="entry name" value="Clr5_dom"/>
</dbReference>
<dbReference type="STRING" id="1036611.A0A1L9Q3B4"/>
<dbReference type="Pfam" id="PF14420">
    <property type="entry name" value="Clr5"/>
    <property type="match status" value="1"/>
</dbReference>
<feature type="domain" description="Clr5" evidence="1">
    <location>
        <begin position="4"/>
        <end position="53"/>
    </location>
</feature>